<gene>
    <name evidence="2" type="ORF">DdX_16907</name>
</gene>
<accession>A0AAD4QW91</accession>
<dbReference type="Proteomes" id="UP001201812">
    <property type="component" value="Unassembled WGS sequence"/>
</dbReference>
<evidence type="ECO:0000256" key="1">
    <source>
        <dbReference type="SAM" id="Coils"/>
    </source>
</evidence>
<sequence>MTFSERLDAIIDTALHVKWAEVVGNYLIEEIQGYQNKFHKFKEKENPGNLTLDTPQNRPKDEIKKLTDANAKLNSELEKFTRHMEEIRDLLRKVTGFFGKVAPPPKADPGVVALISNNIFDYIPSDLELITKLKGAFRPEDVKH</sequence>
<organism evidence="2 3">
    <name type="scientific">Ditylenchus destructor</name>
    <dbReference type="NCBI Taxonomy" id="166010"/>
    <lineage>
        <taxon>Eukaryota</taxon>
        <taxon>Metazoa</taxon>
        <taxon>Ecdysozoa</taxon>
        <taxon>Nematoda</taxon>
        <taxon>Chromadorea</taxon>
        <taxon>Rhabditida</taxon>
        <taxon>Tylenchina</taxon>
        <taxon>Tylenchomorpha</taxon>
        <taxon>Sphaerularioidea</taxon>
        <taxon>Anguinidae</taxon>
        <taxon>Anguininae</taxon>
        <taxon>Ditylenchus</taxon>
    </lineage>
</organism>
<reference evidence="2" key="1">
    <citation type="submission" date="2022-01" db="EMBL/GenBank/DDBJ databases">
        <title>Genome Sequence Resource for Two Populations of Ditylenchus destructor, the Migratory Endoparasitic Phytonematode.</title>
        <authorList>
            <person name="Zhang H."/>
            <person name="Lin R."/>
            <person name="Xie B."/>
        </authorList>
    </citation>
    <scope>NUCLEOTIDE SEQUENCE</scope>
    <source>
        <strain evidence="2">BazhouSP</strain>
    </source>
</reference>
<comment type="caution">
    <text evidence="2">The sequence shown here is derived from an EMBL/GenBank/DDBJ whole genome shotgun (WGS) entry which is preliminary data.</text>
</comment>
<proteinExistence type="predicted"/>
<dbReference type="AlphaFoldDB" id="A0AAD4QW91"/>
<feature type="coiled-coil region" evidence="1">
    <location>
        <begin position="63"/>
        <end position="90"/>
    </location>
</feature>
<keyword evidence="3" id="KW-1185">Reference proteome</keyword>
<dbReference type="EMBL" id="JAKKPZ010000156">
    <property type="protein sequence ID" value="KAI1700096.1"/>
    <property type="molecule type" value="Genomic_DNA"/>
</dbReference>
<name>A0AAD4QW91_9BILA</name>
<evidence type="ECO:0000313" key="2">
    <source>
        <dbReference type="EMBL" id="KAI1700096.1"/>
    </source>
</evidence>
<protein>
    <submittedName>
        <fullName evidence="2">Uncharacterized protein</fullName>
    </submittedName>
</protein>
<keyword evidence="1" id="KW-0175">Coiled coil</keyword>
<evidence type="ECO:0000313" key="3">
    <source>
        <dbReference type="Proteomes" id="UP001201812"/>
    </source>
</evidence>